<organism evidence="1 2">
    <name type="scientific">Pseudarthrobacter phenanthrenivorans</name>
    <name type="common">Arthrobacter phenanthrenivorans</name>
    <dbReference type="NCBI Taxonomy" id="361575"/>
    <lineage>
        <taxon>Bacteria</taxon>
        <taxon>Bacillati</taxon>
        <taxon>Actinomycetota</taxon>
        <taxon>Actinomycetes</taxon>
        <taxon>Micrococcales</taxon>
        <taxon>Micrococcaceae</taxon>
        <taxon>Pseudarthrobacter</taxon>
    </lineage>
</organism>
<dbReference type="InterPro" id="IPR014622">
    <property type="entry name" value="UCP036794_erythomycin"/>
</dbReference>
<reference evidence="1 2" key="1">
    <citation type="submission" date="2018-10" db="EMBL/GenBank/DDBJ databases">
        <title>Genome-guide identification and characterization of bacteria that degrade polycyclic aromatic hydrocarbons and resist hexavalent chromium simultaneously.</title>
        <authorList>
            <person name="Feng H."/>
        </authorList>
    </citation>
    <scope>NUCLEOTIDE SEQUENCE [LARGE SCALE GENOMIC DNA]</scope>
    <source>
        <strain evidence="1 2">J015</strain>
    </source>
</reference>
<dbReference type="PANTHER" id="PTHR31299:SF0">
    <property type="entry name" value="ESTERASE, PUTATIVE (AFU_ORTHOLOGUE AFUA_1G05850)-RELATED"/>
    <property type="match status" value="1"/>
</dbReference>
<accession>A0A3B0FCQ2</accession>
<dbReference type="RefSeq" id="WP_120693410.1">
    <property type="nucleotide sequence ID" value="NZ_RBNH01000021.1"/>
</dbReference>
<proteinExistence type="predicted"/>
<dbReference type="SUPFAM" id="SSF159501">
    <property type="entry name" value="EreA/ChaN-like"/>
    <property type="match status" value="1"/>
</dbReference>
<dbReference type="Gene3D" id="3.40.1660.10">
    <property type="entry name" value="EreA-like (biosynthetic domain)"/>
    <property type="match status" value="1"/>
</dbReference>
<dbReference type="PANTHER" id="PTHR31299">
    <property type="entry name" value="ESTERASE, PUTATIVE (AFU_ORTHOLOGUE AFUA_1G05850)-RELATED"/>
    <property type="match status" value="1"/>
</dbReference>
<dbReference type="InterPro" id="IPR052036">
    <property type="entry name" value="Hydrolase/PRTase-associated"/>
</dbReference>
<dbReference type="AlphaFoldDB" id="A0A3B0FCQ2"/>
<name>A0A3B0FCQ2_PSEPS</name>
<dbReference type="EMBL" id="RBNH01000021">
    <property type="protein sequence ID" value="RKO20713.1"/>
    <property type="molecule type" value="Genomic_DNA"/>
</dbReference>
<dbReference type="Gene3D" id="3.30.1870.10">
    <property type="entry name" value="EreA-like, domain 2"/>
    <property type="match status" value="1"/>
</dbReference>
<dbReference type="Pfam" id="PF05139">
    <property type="entry name" value="Erythro_esteras"/>
    <property type="match status" value="1"/>
</dbReference>
<evidence type="ECO:0000313" key="1">
    <source>
        <dbReference type="EMBL" id="RKO20713.1"/>
    </source>
</evidence>
<dbReference type="PIRSF" id="PIRSF036794">
    <property type="entry name" value="UCP_erythr_ester"/>
    <property type="match status" value="1"/>
</dbReference>
<dbReference type="CDD" id="cd14728">
    <property type="entry name" value="Ere-like"/>
    <property type="match status" value="1"/>
</dbReference>
<dbReference type="GO" id="GO:0046677">
    <property type="term" value="P:response to antibiotic"/>
    <property type="evidence" value="ECO:0007669"/>
    <property type="project" value="InterPro"/>
</dbReference>
<dbReference type="Proteomes" id="UP000273159">
    <property type="component" value="Unassembled WGS sequence"/>
</dbReference>
<gene>
    <name evidence="1" type="ORF">D7Z96_17995</name>
</gene>
<sequence>MNKAYSSLPVRHGQELEEIRRLALPLAAPQDLDALIRPAAGARYVCLGEASHGTQEYYRWRAVISRRLIEEHGFTWIGVEGDWPDCWRINSWVRGQENQDLDATQLLAGFERWPTWMWANYEVAEFLAWLREWNLARPEQLRAGFYGLDVYSLWDSLREIFSWLEANAPDALPAATRAWQCFVPFGEDPHRYAWNSRLVPASCEADVVGLLTEVRRRTLGRVKDDPAAFDAVQNAMVAANAERYYRTMVRGDRQSWNIRDYHMSDTIDRIAAHHGPGSKGLVWAHNTHVGDARATDMAQGGMDNIGQLMRLRHPGEVVLAGFASYAGSVTAAEAWGAPEQTMTVPAARQGSHEDLLNNALGEPSLLVFGSHRTGRWLTEWRGHRAIGVVYDPEREAGNYVPTRMAGRYDALLWIPHTNALRPLHHEQKPGEPEFETEPSGF</sequence>
<evidence type="ECO:0000313" key="2">
    <source>
        <dbReference type="Proteomes" id="UP000273159"/>
    </source>
</evidence>
<dbReference type="InterPro" id="IPR007815">
    <property type="entry name" value="Emycin_Estase"/>
</dbReference>
<protein>
    <submittedName>
        <fullName evidence="1">Erythromycin esterase family protein</fullName>
    </submittedName>
</protein>
<comment type="caution">
    <text evidence="1">The sequence shown here is derived from an EMBL/GenBank/DDBJ whole genome shotgun (WGS) entry which is preliminary data.</text>
</comment>
<reference evidence="2" key="2">
    <citation type="submission" date="2018-10" db="EMBL/GenBank/DDBJ databases">
        <authorList>
            <person name="Wang Y."/>
            <person name="Wang J."/>
            <person name="Yang X."/>
            <person name="Wang Z."/>
            <person name="Huang Y."/>
        </authorList>
    </citation>
    <scope>NUCLEOTIDE SEQUENCE [LARGE SCALE GENOMIC DNA]</scope>
    <source>
        <strain evidence="2">J015</strain>
    </source>
</reference>